<dbReference type="Proteomes" id="UP000008698">
    <property type="component" value="Unassembled WGS sequence"/>
</dbReference>
<dbReference type="AlphaFoldDB" id="C9SJ49"/>
<dbReference type="PANTHER" id="PTHR37017:SF11">
    <property type="entry name" value="ESTERASE_LIPASE_THIOESTERASE DOMAIN-CONTAINING PROTEIN"/>
    <property type="match status" value="1"/>
</dbReference>
<sequence>MFYHDVEPGLAAKVAATLLPVAQEIMHGKCEFEPWNQGFNVSYIFTQEDSTLPFEVQQAMASQFPEGSFTISLLTSHSPFLSAPKELGNAIQACIKYTGKFFSSQTTQSQSPCKPASPILSFGLLKGRDYSLGDRFEELSPEFTAGRIHRDHEKQVSEVAIKRKNDVGGASAYAAALGVEVDTAG</sequence>
<dbReference type="EMBL" id="DS985218">
    <property type="protein sequence ID" value="EEY18972.1"/>
    <property type="molecule type" value="Genomic_DNA"/>
</dbReference>
<gene>
    <name evidence="1" type="ORF">VDBG_05081</name>
</gene>
<name>C9SJ49_VERA1</name>
<accession>C9SJ49</accession>
<dbReference type="eggNOG" id="ENOG502S15T">
    <property type="taxonomic scope" value="Eukaryota"/>
</dbReference>
<dbReference type="RefSeq" id="XP_003005475.1">
    <property type="nucleotide sequence ID" value="XM_003005429.1"/>
</dbReference>
<dbReference type="InterPro" id="IPR052897">
    <property type="entry name" value="Sec-Metab_Biosynth_Hydrolase"/>
</dbReference>
<protein>
    <submittedName>
        <fullName evidence="1">Predicted protein</fullName>
    </submittedName>
</protein>
<dbReference type="OrthoDB" id="408373at2759"/>
<dbReference type="HOGENOM" id="CLU_1462409_0_0_1"/>
<evidence type="ECO:0000313" key="1">
    <source>
        <dbReference type="EMBL" id="EEY18972.1"/>
    </source>
</evidence>
<organism evidence="2">
    <name type="scientific">Verticillium alfalfae (strain VaMs.102 / ATCC MYA-4576 / FGSC 10136)</name>
    <name type="common">Verticillium wilt of alfalfa</name>
    <name type="synonym">Verticillium albo-atrum</name>
    <dbReference type="NCBI Taxonomy" id="526221"/>
    <lineage>
        <taxon>Eukaryota</taxon>
        <taxon>Fungi</taxon>
        <taxon>Dikarya</taxon>
        <taxon>Ascomycota</taxon>
        <taxon>Pezizomycotina</taxon>
        <taxon>Sordariomycetes</taxon>
        <taxon>Hypocreomycetidae</taxon>
        <taxon>Glomerellales</taxon>
        <taxon>Plectosphaerellaceae</taxon>
        <taxon>Verticillium</taxon>
    </lineage>
</organism>
<evidence type="ECO:0000313" key="2">
    <source>
        <dbReference type="Proteomes" id="UP000008698"/>
    </source>
</evidence>
<keyword evidence="2" id="KW-1185">Reference proteome</keyword>
<dbReference type="GeneID" id="9532159"/>
<proteinExistence type="predicted"/>
<dbReference type="PANTHER" id="PTHR37017">
    <property type="entry name" value="AB HYDROLASE-1 DOMAIN-CONTAINING PROTEIN-RELATED"/>
    <property type="match status" value="1"/>
</dbReference>
<dbReference type="InterPro" id="IPR029058">
    <property type="entry name" value="AB_hydrolase_fold"/>
</dbReference>
<reference evidence="2" key="1">
    <citation type="journal article" date="2011" name="PLoS Pathog.">
        <title>Comparative genomics yields insights into niche adaptation of plant vascular wilt pathogens.</title>
        <authorList>
            <person name="Klosterman S.J."/>
            <person name="Subbarao K.V."/>
            <person name="Kang S."/>
            <person name="Veronese P."/>
            <person name="Gold S.E."/>
            <person name="Thomma B.P.H.J."/>
            <person name="Chen Z."/>
            <person name="Henrissat B."/>
            <person name="Lee Y.-H."/>
            <person name="Park J."/>
            <person name="Garcia-Pedrajas M.D."/>
            <person name="Barbara D.J."/>
            <person name="Anchieta A."/>
            <person name="de Jonge R."/>
            <person name="Santhanam P."/>
            <person name="Maruthachalam K."/>
            <person name="Atallah Z."/>
            <person name="Amyotte S.G."/>
            <person name="Paz Z."/>
            <person name="Inderbitzin P."/>
            <person name="Hayes R.J."/>
            <person name="Heiman D.I."/>
            <person name="Young S."/>
            <person name="Zeng Q."/>
            <person name="Engels R."/>
            <person name="Galagan J."/>
            <person name="Cuomo C.A."/>
            <person name="Dobinson K.F."/>
            <person name="Ma L.-J."/>
        </authorList>
    </citation>
    <scope>NUCLEOTIDE SEQUENCE [LARGE SCALE GENOMIC DNA]</scope>
    <source>
        <strain evidence="2">VaMs.102 / ATCC MYA-4576 / FGSC 10136</strain>
    </source>
</reference>
<dbReference type="KEGG" id="val:VDBG_05081"/>
<dbReference type="Gene3D" id="3.40.50.1820">
    <property type="entry name" value="alpha/beta hydrolase"/>
    <property type="match status" value="1"/>
</dbReference>